<proteinExistence type="predicted"/>
<keyword evidence="1" id="KW-0732">Signal</keyword>
<comment type="caution">
    <text evidence="2">The sequence shown here is derived from an EMBL/GenBank/DDBJ whole genome shotgun (WGS) entry which is preliminary data.</text>
</comment>
<feature type="signal peptide" evidence="1">
    <location>
        <begin position="1"/>
        <end position="21"/>
    </location>
</feature>
<organism evidence="2 3">
    <name type="scientific">Schizothecium vesticola</name>
    <dbReference type="NCBI Taxonomy" id="314040"/>
    <lineage>
        <taxon>Eukaryota</taxon>
        <taxon>Fungi</taxon>
        <taxon>Dikarya</taxon>
        <taxon>Ascomycota</taxon>
        <taxon>Pezizomycotina</taxon>
        <taxon>Sordariomycetes</taxon>
        <taxon>Sordariomycetidae</taxon>
        <taxon>Sordariales</taxon>
        <taxon>Schizotheciaceae</taxon>
        <taxon>Schizothecium</taxon>
    </lineage>
</organism>
<reference evidence="2" key="1">
    <citation type="submission" date="2023-06" db="EMBL/GenBank/DDBJ databases">
        <title>Genome-scale phylogeny and comparative genomics of the fungal order Sordariales.</title>
        <authorList>
            <consortium name="Lawrence Berkeley National Laboratory"/>
            <person name="Hensen N."/>
            <person name="Bonometti L."/>
            <person name="Westerberg I."/>
            <person name="Brannstrom I.O."/>
            <person name="Guillou S."/>
            <person name="Cros-Aarteil S."/>
            <person name="Calhoun S."/>
            <person name="Haridas S."/>
            <person name="Kuo A."/>
            <person name="Mondo S."/>
            <person name="Pangilinan J."/>
            <person name="Riley R."/>
            <person name="LaButti K."/>
            <person name="Andreopoulos B."/>
            <person name="Lipzen A."/>
            <person name="Chen C."/>
            <person name="Yanf M."/>
            <person name="Daum C."/>
            <person name="Ng V."/>
            <person name="Clum A."/>
            <person name="Steindorff A."/>
            <person name="Ohm R."/>
            <person name="Martin F."/>
            <person name="Silar P."/>
            <person name="Natvig D."/>
            <person name="Lalanne C."/>
            <person name="Gautier V."/>
            <person name="Ament-velasquez S.L."/>
            <person name="Kruys A."/>
            <person name="Hutchinson M.I."/>
            <person name="Powell A.J."/>
            <person name="Barry K."/>
            <person name="Miller A.N."/>
            <person name="Grigoriev I.V."/>
            <person name="Debuchy R."/>
            <person name="Gladieux P."/>
            <person name="Thoren M.H."/>
            <person name="Johannesson H."/>
        </authorList>
    </citation>
    <scope>NUCLEOTIDE SEQUENCE</scope>
    <source>
        <strain evidence="2">SMH3187-1</strain>
    </source>
</reference>
<evidence type="ECO:0008006" key="4">
    <source>
        <dbReference type="Google" id="ProtNLM"/>
    </source>
</evidence>
<dbReference type="EMBL" id="JAUKUD010000005">
    <property type="protein sequence ID" value="KAK0743844.1"/>
    <property type="molecule type" value="Genomic_DNA"/>
</dbReference>
<dbReference type="Proteomes" id="UP001172155">
    <property type="component" value="Unassembled WGS sequence"/>
</dbReference>
<protein>
    <recommendedName>
        <fullName evidence="4">Extracellular membrane protein CFEM domain-containing protein</fullName>
    </recommendedName>
</protein>
<accession>A0AA40EQV8</accession>
<keyword evidence="3" id="KW-1185">Reference proteome</keyword>
<evidence type="ECO:0000256" key="1">
    <source>
        <dbReference type="SAM" id="SignalP"/>
    </source>
</evidence>
<evidence type="ECO:0000313" key="3">
    <source>
        <dbReference type="Proteomes" id="UP001172155"/>
    </source>
</evidence>
<gene>
    <name evidence="2" type="ORF">B0T18DRAFT_448436</name>
</gene>
<dbReference type="AlphaFoldDB" id="A0AA40EQV8"/>
<feature type="chain" id="PRO_5041381383" description="Extracellular membrane protein CFEM domain-containing protein" evidence="1">
    <location>
        <begin position="22"/>
        <end position="270"/>
    </location>
</feature>
<name>A0AA40EQV8_9PEZI</name>
<evidence type="ECO:0000313" key="2">
    <source>
        <dbReference type="EMBL" id="KAK0743844.1"/>
    </source>
</evidence>
<sequence>MLAYATVTVLTLLGGSPFASAGFVPPAELCLPGSGLTELSGCLAMDRRTEACKAKPSREEALDCYCVQEMLTSYYDCKDDVYRCMRSHIFDAQFDRDIQGWHQACDGRLATKTSTITIPPEPTLTSTYDLGACSRLAQSCFSANYKTNLCSRSWMPSSSLSFVSCTCQPPVYSLMSECVYNGNVSCKLEPGYKTNIPGYKECPYFWSGSETLPPTDMTSFLPITADNSEVEKTAAALQRLATAAHPPPIRTTFATVTQTQGWKEGWAKDL</sequence>